<organism evidence="1 2">
    <name type="scientific">Comamonas odontotermitis</name>
    <dbReference type="NCBI Taxonomy" id="379895"/>
    <lineage>
        <taxon>Bacteria</taxon>
        <taxon>Pseudomonadati</taxon>
        <taxon>Pseudomonadota</taxon>
        <taxon>Betaproteobacteria</taxon>
        <taxon>Burkholderiales</taxon>
        <taxon>Comamonadaceae</taxon>
        <taxon>Comamonas</taxon>
    </lineage>
</organism>
<protein>
    <submittedName>
        <fullName evidence="1">Uncharacterized protein</fullName>
    </submittedName>
</protein>
<dbReference type="RefSeq" id="WP_184711716.1">
    <property type="nucleotide sequence ID" value="NZ_JACHKZ010000051.1"/>
</dbReference>
<comment type="caution">
    <text evidence="1">The sequence shown here is derived from an EMBL/GenBank/DDBJ whole genome shotgun (WGS) entry which is preliminary data.</text>
</comment>
<dbReference type="EMBL" id="JACHKZ010000051">
    <property type="protein sequence ID" value="MBB6580063.1"/>
    <property type="molecule type" value="Genomic_DNA"/>
</dbReference>
<name>A0ABR6RM01_9BURK</name>
<proteinExistence type="predicted"/>
<evidence type="ECO:0000313" key="1">
    <source>
        <dbReference type="EMBL" id="MBB6580063.1"/>
    </source>
</evidence>
<accession>A0ABR6RM01</accession>
<sequence length="72" mass="8018">MQTSPRKKQLPGRVEALSLVLKQGVKNSSPALKQLAGMYVRHQPLRRPLLKTFTFSSGIDRLTSAERAALPF</sequence>
<dbReference type="Proteomes" id="UP000562492">
    <property type="component" value="Unassembled WGS sequence"/>
</dbReference>
<evidence type="ECO:0000313" key="2">
    <source>
        <dbReference type="Proteomes" id="UP000562492"/>
    </source>
</evidence>
<gene>
    <name evidence="1" type="ORF">HNP33_004189</name>
</gene>
<keyword evidence="2" id="KW-1185">Reference proteome</keyword>
<reference evidence="1 2" key="1">
    <citation type="submission" date="2020-08" db="EMBL/GenBank/DDBJ databases">
        <title>Functional genomics of gut bacteria from endangered species of beetles.</title>
        <authorList>
            <person name="Carlos-Shanley C."/>
        </authorList>
    </citation>
    <scope>NUCLEOTIDE SEQUENCE [LARGE SCALE GENOMIC DNA]</scope>
    <source>
        <strain evidence="1 2">S00124</strain>
    </source>
</reference>